<dbReference type="EMBL" id="AP024169">
    <property type="protein sequence ID" value="BCN29930.1"/>
    <property type="molecule type" value="Genomic_DNA"/>
</dbReference>
<name>A0A7R7EJP5_9FIRM</name>
<evidence type="ECO:0000313" key="3">
    <source>
        <dbReference type="Proteomes" id="UP000595897"/>
    </source>
</evidence>
<protein>
    <recommendedName>
        <fullName evidence="4">DUF1294 domain-containing protein</fullName>
    </recommendedName>
</protein>
<keyword evidence="1" id="KW-0472">Membrane</keyword>
<proteinExistence type="predicted"/>
<organism evidence="2 3">
    <name type="scientific">Anaeromicropila herbilytica</name>
    <dbReference type="NCBI Taxonomy" id="2785025"/>
    <lineage>
        <taxon>Bacteria</taxon>
        <taxon>Bacillati</taxon>
        <taxon>Bacillota</taxon>
        <taxon>Clostridia</taxon>
        <taxon>Lachnospirales</taxon>
        <taxon>Lachnospiraceae</taxon>
        <taxon>Anaeromicropila</taxon>
    </lineage>
</organism>
<dbReference type="AlphaFoldDB" id="A0A7R7EJP5"/>
<keyword evidence="1" id="KW-0812">Transmembrane</keyword>
<dbReference type="Pfam" id="PF06961">
    <property type="entry name" value="DUF1294"/>
    <property type="match status" value="1"/>
</dbReference>
<evidence type="ECO:0000313" key="2">
    <source>
        <dbReference type="EMBL" id="BCN29930.1"/>
    </source>
</evidence>
<keyword evidence="3" id="KW-1185">Reference proteome</keyword>
<reference evidence="2 3" key="1">
    <citation type="submission" date="2020-11" db="EMBL/GenBank/DDBJ databases">
        <title>Draft genome sequencing of a Lachnospiraceae strain isolated from anoxic soil subjected to BSD treatment.</title>
        <authorList>
            <person name="Uek A."/>
            <person name="Tonouchi A."/>
        </authorList>
    </citation>
    <scope>NUCLEOTIDE SEQUENCE [LARGE SCALE GENOMIC DNA]</scope>
    <source>
        <strain evidence="2 3">TB5</strain>
    </source>
</reference>
<feature type="transmembrane region" description="Helical" evidence="1">
    <location>
        <begin position="45"/>
        <end position="65"/>
    </location>
</feature>
<evidence type="ECO:0000256" key="1">
    <source>
        <dbReference type="SAM" id="Phobius"/>
    </source>
</evidence>
<dbReference type="KEGG" id="ahb:bsdtb5_12250"/>
<feature type="transmembrane region" description="Helical" evidence="1">
    <location>
        <begin position="20"/>
        <end position="39"/>
    </location>
</feature>
<sequence>MFIDKERARNHKWRIRERTLFLTAAVGGSIGVYCGMFLARHKTKHLSFLFGIPFIILIQIVILYFNHYYNVIPLNFDL</sequence>
<accession>A0A7R7EJP5</accession>
<dbReference type="InterPro" id="IPR010718">
    <property type="entry name" value="DUF1294"/>
</dbReference>
<keyword evidence="1" id="KW-1133">Transmembrane helix</keyword>
<evidence type="ECO:0008006" key="4">
    <source>
        <dbReference type="Google" id="ProtNLM"/>
    </source>
</evidence>
<dbReference type="Proteomes" id="UP000595897">
    <property type="component" value="Chromosome"/>
</dbReference>
<gene>
    <name evidence="2" type="ORF">bsdtb5_12250</name>
</gene>